<dbReference type="CDD" id="cd06587">
    <property type="entry name" value="VOC"/>
    <property type="match status" value="1"/>
</dbReference>
<gene>
    <name evidence="3" type="ORF">IPI13_02185</name>
</gene>
<protein>
    <submittedName>
        <fullName evidence="3">VOC family protein</fullName>
    </submittedName>
</protein>
<dbReference type="Gene3D" id="3.10.180.10">
    <property type="entry name" value="2,3-Dihydroxybiphenyl 1,2-Dioxygenase, domain 1"/>
    <property type="match status" value="1"/>
</dbReference>
<organism evidence="3 4">
    <name type="scientific">Candidatus Phosphoribacter hodrii</name>
    <dbReference type="NCBI Taxonomy" id="2953743"/>
    <lineage>
        <taxon>Bacteria</taxon>
        <taxon>Bacillati</taxon>
        <taxon>Actinomycetota</taxon>
        <taxon>Actinomycetes</taxon>
        <taxon>Micrococcales</taxon>
        <taxon>Dermatophilaceae</taxon>
        <taxon>Candidatus Phosphoribacter</taxon>
    </lineage>
</organism>
<feature type="domain" description="VOC" evidence="2">
    <location>
        <begin position="5"/>
        <end position="124"/>
    </location>
</feature>
<evidence type="ECO:0000259" key="2">
    <source>
        <dbReference type="PROSITE" id="PS51819"/>
    </source>
</evidence>
<evidence type="ECO:0000313" key="4">
    <source>
        <dbReference type="Proteomes" id="UP000726105"/>
    </source>
</evidence>
<sequence length="125" mass="13494">MAGSREALVRYIVDDVDRSLTFLETLGFTLVDRMGPPFAIMERDGLELWVSGPGTSARRALADGSVPQPGGWNRLVIEVDDLDATVDQLTATGARLRSKPISGPGGRQVLVEDPSGNPIELFESR</sequence>
<dbReference type="InterPro" id="IPR004360">
    <property type="entry name" value="Glyas_Fos-R_dOase_dom"/>
</dbReference>
<dbReference type="SUPFAM" id="SSF54593">
    <property type="entry name" value="Glyoxalase/Bleomycin resistance protein/Dihydroxybiphenyl dioxygenase"/>
    <property type="match status" value="1"/>
</dbReference>
<name>A0A935IHH6_9MICO</name>
<dbReference type="PROSITE" id="PS51819">
    <property type="entry name" value="VOC"/>
    <property type="match status" value="1"/>
</dbReference>
<reference evidence="3 4" key="1">
    <citation type="submission" date="2020-10" db="EMBL/GenBank/DDBJ databases">
        <title>Connecting structure to function with the recovery of over 1000 high-quality activated sludge metagenome-assembled genomes encoding full-length rRNA genes using long-read sequencing.</title>
        <authorList>
            <person name="Singleton C.M."/>
            <person name="Petriglieri F."/>
            <person name="Kristensen J.M."/>
            <person name="Kirkegaard R.H."/>
            <person name="Michaelsen T.Y."/>
            <person name="Andersen M.H."/>
            <person name="Karst S.M."/>
            <person name="Dueholm M.S."/>
            <person name="Nielsen P.H."/>
            <person name="Albertsen M."/>
        </authorList>
    </citation>
    <scope>NUCLEOTIDE SEQUENCE [LARGE SCALE GENOMIC DNA]</scope>
    <source>
        <strain evidence="3">Ega_18-Q3-R5-49_MAXAC.001</strain>
    </source>
</reference>
<dbReference type="Proteomes" id="UP000726105">
    <property type="component" value="Unassembled WGS sequence"/>
</dbReference>
<feature type="region of interest" description="Disordered" evidence="1">
    <location>
        <begin position="96"/>
        <end position="117"/>
    </location>
</feature>
<evidence type="ECO:0000256" key="1">
    <source>
        <dbReference type="SAM" id="MobiDB-lite"/>
    </source>
</evidence>
<evidence type="ECO:0000313" key="3">
    <source>
        <dbReference type="EMBL" id="MBK7272012.1"/>
    </source>
</evidence>
<dbReference type="AlphaFoldDB" id="A0A935IHH6"/>
<dbReference type="Pfam" id="PF00903">
    <property type="entry name" value="Glyoxalase"/>
    <property type="match status" value="1"/>
</dbReference>
<proteinExistence type="predicted"/>
<dbReference type="EMBL" id="JADJIB010000001">
    <property type="protein sequence ID" value="MBK7272012.1"/>
    <property type="molecule type" value="Genomic_DNA"/>
</dbReference>
<dbReference type="InterPro" id="IPR037523">
    <property type="entry name" value="VOC_core"/>
</dbReference>
<accession>A0A935IHH6</accession>
<dbReference type="InterPro" id="IPR029068">
    <property type="entry name" value="Glyas_Bleomycin-R_OHBP_Dase"/>
</dbReference>
<comment type="caution">
    <text evidence="3">The sequence shown here is derived from an EMBL/GenBank/DDBJ whole genome shotgun (WGS) entry which is preliminary data.</text>
</comment>